<dbReference type="SUPFAM" id="SSF51011">
    <property type="entry name" value="Glycosyl hydrolase domain"/>
    <property type="match status" value="1"/>
</dbReference>
<evidence type="ECO:0000313" key="2">
    <source>
        <dbReference type="EMBL" id="THU80464.1"/>
    </source>
</evidence>
<name>A0A4S8KWU1_DENBC</name>
<sequence>MNEMRQQGTVILIRTREKLHQSCHPGLFLRVSRRNYTTNSLIRTAEFRNLDTGAGFYFTRHNDSTSLALTTTHLTIQTSQGESTIPQTTDLTFNGRESKIIVTDYVFGASAATILCSTAEIKDTEYILSFTFLPAKQAKGVFIRRRTRIRLVGWIRRIVDLFEWTLMLNYTLEGSPFVSIQINGKPITVILMDKGVTNEWHATVISAEGTFGSYFSVGTNETVLVSRPYVLRSAELTGDTLALVGYIL</sequence>
<dbReference type="AlphaFoldDB" id="A0A4S8KWU1"/>
<evidence type="ECO:0000313" key="3">
    <source>
        <dbReference type="Proteomes" id="UP000297245"/>
    </source>
</evidence>
<dbReference type="InterPro" id="IPR037110">
    <property type="entry name" value="Betagal_dom2_sf"/>
</dbReference>
<dbReference type="EMBL" id="ML179902">
    <property type="protein sequence ID" value="THU80464.1"/>
    <property type="molecule type" value="Genomic_DNA"/>
</dbReference>
<feature type="domain" description="Beta-galactosidase" evidence="1">
    <location>
        <begin position="33"/>
        <end position="194"/>
    </location>
</feature>
<protein>
    <recommendedName>
        <fullName evidence="1">Beta-galactosidase domain-containing protein</fullName>
    </recommendedName>
</protein>
<reference evidence="2 3" key="1">
    <citation type="journal article" date="2019" name="Nat. Ecol. Evol.">
        <title>Megaphylogeny resolves global patterns of mushroom evolution.</title>
        <authorList>
            <person name="Varga T."/>
            <person name="Krizsan K."/>
            <person name="Foldi C."/>
            <person name="Dima B."/>
            <person name="Sanchez-Garcia M."/>
            <person name="Sanchez-Ramirez S."/>
            <person name="Szollosi G.J."/>
            <person name="Szarkandi J.G."/>
            <person name="Papp V."/>
            <person name="Albert L."/>
            <person name="Andreopoulos W."/>
            <person name="Angelini C."/>
            <person name="Antonin V."/>
            <person name="Barry K.W."/>
            <person name="Bougher N.L."/>
            <person name="Buchanan P."/>
            <person name="Buyck B."/>
            <person name="Bense V."/>
            <person name="Catcheside P."/>
            <person name="Chovatia M."/>
            <person name="Cooper J."/>
            <person name="Damon W."/>
            <person name="Desjardin D."/>
            <person name="Finy P."/>
            <person name="Geml J."/>
            <person name="Haridas S."/>
            <person name="Hughes K."/>
            <person name="Justo A."/>
            <person name="Karasinski D."/>
            <person name="Kautmanova I."/>
            <person name="Kiss B."/>
            <person name="Kocsube S."/>
            <person name="Kotiranta H."/>
            <person name="LaButti K.M."/>
            <person name="Lechner B.E."/>
            <person name="Liimatainen K."/>
            <person name="Lipzen A."/>
            <person name="Lukacs Z."/>
            <person name="Mihaltcheva S."/>
            <person name="Morgado L.N."/>
            <person name="Niskanen T."/>
            <person name="Noordeloos M.E."/>
            <person name="Ohm R.A."/>
            <person name="Ortiz-Santana B."/>
            <person name="Ovrebo C."/>
            <person name="Racz N."/>
            <person name="Riley R."/>
            <person name="Savchenko A."/>
            <person name="Shiryaev A."/>
            <person name="Soop K."/>
            <person name="Spirin V."/>
            <person name="Szebenyi C."/>
            <person name="Tomsovsky M."/>
            <person name="Tulloss R.E."/>
            <person name="Uehling J."/>
            <person name="Grigoriev I.V."/>
            <person name="Vagvolgyi C."/>
            <person name="Papp T."/>
            <person name="Martin F.M."/>
            <person name="Miettinen O."/>
            <person name="Hibbett D.S."/>
            <person name="Nagy L.G."/>
        </authorList>
    </citation>
    <scope>NUCLEOTIDE SEQUENCE [LARGE SCALE GENOMIC DNA]</scope>
    <source>
        <strain evidence="2 3">CBS 962.96</strain>
    </source>
</reference>
<evidence type="ECO:0000259" key="1">
    <source>
        <dbReference type="SMART" id="SM01029"/>
    </source>
</evidence>
<dbReference type="SMART" id="SM01029">
    <property type="entry name" value="BetaGal_dom2"/>
    <property type="match status" value="1"/>
</dbReference>
<proteinExistence type="predicted"/>
<accession>A0A4S8KWU1</accession>
<organism evidence="2 3">
    <name type="scientific">Dendrothele bispora (strain CBS 962.96)</name>
    <dbReference type="NCBI Taxonomy" id="1314807"/>
    <lineage>
        <taxon>Eukaryota</taxon>
        <taxon>Fungi</taxon>
        <taxon>Dikarya</taxon>
        <taxon>Basidiomycota</taxon>
        <taxon>Agaricomycotina</taxon>
        <taxon>Agaricomycetes</taxon>
        <taxon>Agaricomycetidae</taxon>
        <taxon>Agaricales</taxon>
        <taxon>Agaricales incertae sedis</taxon>
        <taxon>Dendrothele</taxon>
    </lineage>
</organism>
<keyword evidence="3" id="KW-1185">Reference proteome</keyword>
<dbReference type="InterPro" id="IPR018954">
    <property type="entry name" value="Betagal_dom2"/>
</dbReference>
<dbReference type="Proteomes" id="UP000297245">
    <property type="component" value="Unassembled WGS sequence"/>
</dbReference>
<dbReference type="Gene3D" id="2.102.20.10">
    <property type="entry name" value="Beta-galactosidase, domain 2"/>
    <property type="match status" value="1"/>
</dbReference>
<gene>
    <name evidence="2" type="ORF">K435DRAFT_874364</name>
</gene>
<dbReference type="OrthoDB" id="1657402at2759"/>
<dbReference type="Pfam" id="PF10435">
    <property type="entry name" value="BetaGal_dom2"/>
    <property type="match status" value="1"/>
</dbReference>
<dbReference type="Gene3D" id="2.60.390.10">
    <property type="entry name" value="Beta-galactosidase, domain 3"/>
    <property type="match status" value="1"/>
</dbReference>
<dbReference type="InterPro" id="IPR036833">
    <property type="entry name" value="BetaGal_dom3_sf"/>
</dbReference>